<dbReference type="EMBL" id="MT143642">
    <property type="protein sequence ID" value="QJA99309.1"/>
    <property type="molecule type" value="Genomic_DNA"/>
</dbReference>
<organism evidence="1">
    <name type="scientific">viral metagenome</name>
    <dbReference type="NCBI Taxonomy" id="1070528"/>
    <lineage>
        <taxon>unclassified sequences</taxon>
        <taxon>metagenomes</taxon>
        <taxon>organismal metagenomes</taxon>
    </lineage>
</organism>
<evidence type="ECO:0000313" key="1">
    <source>
        <dbReference type="EMBL" id="QJA99309.1"/>
    </source>
</evidence>
<sequence>MKKANVVKFNPKKKVNVLERLMLLAILPKEGSFTNLKLLRVVKETLSFNETENKALQFRAETNAEGAQMMVWNTSKLVNKETGDLVRAPQQILQQMLATDPDKFEAKPACPDKEIFFGEVIEALIRKALKALDSAEKLTADHYSLYEKFMEGHEDEPDGVTRH</sequence>
<reference evidence="1" key="1">
    <citation type="submission" date="2020-03" db="EMBL/GenBank/DDBJ databases">
        <title>The deep terrestrial virosphere.</title>
        <authorList>
            <person name="Holmfeldt K."/>
            <person name="Nilsson E."/>
            <person name="Simone D."/>
            <person name="Lopez-Fernandez M."/>
            <person name="Wu X."/>
            <person name="de Brujin I."/>
            <person name="Lundin D."/>
            <person name="Andersson A."/>
            <person name="Bertilsson S."/>
            <person name="Dopson M."/>
        </authorList>
    </citation>
    <scope>NUCLEOTIDE SEQUENCE</scope>
    <source>
        <strain evidence="1">MM171A01186</strain>
    </source>
</reference>
<gene>
    <name evidence="1" type="ORF">MM171A01186_0005</name>
</gene>
<accession>A0A6M3LZF6</accession>
<dbReference type="AlphaFoldDB" id="A0A6M3LZF6"/>
<name>A0A6M3LZF6_9ZZZZ</name>
<proteinExistence type="predicted"/>
<protein>
    <submittedName>
        <fullName evidence="1">Uncharacterized protein</fullName>
    </submittedName>
</protein>